<gene>
    <name evidence="1" type="ORF">SAMN02910315_00603</name>
</gene>
<dbReference type="AlphaFoldDB" id="A0A1G5VHI9"/>
<evidence type="ECO:0000313" key="1">
    <source>
        <dbReference type="EMBL" id="SDA45168.1"/>
    </source>
</evidence>
<dbReference type="EMBL" id="FMXB01000004">
    <property type="protein sequence ID" value="SDA45168.1"/>
    <property type="molecule type" value="Genomic_DNA"/>
</dbReference>
<dbReference type="OrthoDB" id="78289at2157"/>
<name>A0A1G5VHI9_9EURY</name>
<evidence type="ECO:0000313" key="2">
    <source>
        <dbReference type="Proteomes" id="UP000323439"/>
    </source>
</evidence>
<sequence length="373" mass="43582">MLDLLNKSVIDWEKRELIESIIHPVREKRTMLGEYCDERYDLAKLSAPILLKRLEKICPECHSKFPKQENFCHKCSVRLVDINAINIEDIEIPHEINSENVELSEIFTKENIDKLSEFNFNKEDLDQITDNIKASSIETLDKALKDNHIYFDDLYVRDKILIYAKAFTNINFKSYGQELGNYLLGDITIDDRQSDILQITTLLHELAHFLLADILAEILSKTLEMAKSNQIKAIIHYILSSNDFFRLLDEYCAHSAESRFTLYGFQDYSSFKNILNTTKLNEDCIDAAKLFGNTYSKLIIQILESVIDRNLRNEIKNEFINDYMTPSFEDLRLETCRVLIDEDLIYSINYILNTGFEGAINNQDKIEEYSKRF</sequence>
<accession>A0A1G5VHI9</accession>
<dbReference type="RefSeq" id="WP_149731234.1">
    <property type="nucleotide sequence ID" value="NZ_FMXB01000004.1"/>
</dbReference>
<keyword evidence="2" id="KW-1185">Reference proteome</keyword>
<protein>
    <submittedName>
        <fullName evidence="1">Uncharacterized protein</fullName>
    </submittedName>
</protein>
<reference evidence="1 2" key="1">
    <citation type="submission" date="2016-10" db="EMBL/GenBank/DDBJ databases">
        <authorList>
            <person name="Varghese N."/>
            <person name="Submissions S."/>
        </authorList>
    </citation>
    <scope>NUCLEOTIDE SEQUENCE [LARGE SCALE GENOMIC DNA]</scope>
    <source>
        <strain evidence="1 2">DSM 16643</strain>
    </source>
</reference>
<proteinExistence type="predicted"/>
<dbReference type="Proteomes" id="UP000323439">
    <property type="component" value="Unassembled WGS sequence"/>
</dbReference>
<organism evidence="1 2">
    <name type="scientific">Methanobrevibacter millerae</name>
    <dbReference type="NCBI Taxonomy" id="230361"/>
    <lineage>
        <taxon>Archaea</taxon>
        <taxon>Methanobacteriati</taxon>
        <taxon>Methanobacteriota</taxon>
        <taxon>Methanomada group</taxon>
        <taxon>Methanobacteria</taxon>
        <taxon>Methanobacteriales</taxon>
        <taxon>Methanobacteriaceae</taxon>
        <taxon>Methanobrevibacter</taxon>
    </lineage>
</organism>